<dbReference type="Proteomes" id="UP000502005">
    <property type="component" value="Chromosome"/>
</dbReference>
<sequence length="115" mass="12382">MTEAQIYSLIGGLAGGQVYPYVVPLNPQGDPSVSPPWAVFTVVSEVFGDTLCGPAEETGTLQVDVYALTTDEARNIREQIAAALAPLQFTQLNKTNGYETDTGLYRATLEIQSQQ</sequence>
<dbReference type="Pfam" id="PF11367">
    <property type="entry name" value="Tail_completion_gp17"/>
    <property type="match status" value="1"/>
</dbReference>
<evidence type="ECO:0000313" key="2">
    <source>
        <dbReference type="Proteomes" id="UP000502005"/>
    </source>
</evidence>
<name>A0A6B9G1W5_PANCY</name>
<dbReference type="AlphaFoldDB" id="A0A6B9G1W5"/>
<evidence type="ECO:0000313" key="1">
    <source>
        <dbReference type="EMBL" id="QGY29073.1"/>
    </source>
</evidence>
<dbReference type="InterPro" id="IPR021508">
    <property type="entry name" value="Gp17-like"/>
</dbReference>
<reference evidence="1 2" key="1">
    <citation type="submission" date="2017-11" db="EMBL/GenBank/DDBJ databases">
        <title>Genome sequence of Pantoea cypripedii NE1.</title>
        <authorList>
            <person name="Nascimento F.X."/>
        </authorList>
    </citation>
    <scope>NUCLEOTIDE SEQUENCE [LARGE SCALE GENOMIC DNA]</scope>
    <source>
        <strain evidence="1 2">NE1</strain>
    </source>
</reference>
<proteinExistence type="predicted"/>
<organism evidence="1 2">
    <name type="scientific">Pantoea cypripedii</name>
    <name type="common">Pectobacterium cypripedii</name>
    <name type="synonym">Erwinia cypripedii</name>
    <dbReference type="NCBI Taxonomy" id="55209"/>
    <lineage>
        <taxon>Bacteria</taxon>
        <taxon>Pseudomonadati</taxon>
        <taxon>Pseudomonadota</taxon>
        <taxon>Gammaproteobacteria</taxon>
        <taxon>Enterobacterales</taxon>
        <taxon>Erwiniaceae</taxon>
        <taxon>Pantoea</taxon>
    </lineage>
</organism>
<gene>
    <name evidence="1" type="ORF">CUN67_09090</name>
</gene>
<protein>
    <recommendedName>
        <fullName evidence="3">DUF3168 domain-containing protein</fullName>
    </recommendedName>
</protein>
<dbReference type="EMBL" id="CP024768">
    <property type="protein sequence ID" value="QGY29073.1"/>
    <property type="molecule type" value="Genomic_DNA"/>
</dbReference>
<evidence type="ECO:0008006" key="3">
    <source>
        <dbReference type="Google" id="ProtNLM"/>
    </source>
</evidence>
<accession>A0A6B9G1W5</accession>
<dbReference type="RefSeq" id="WP_208714941.1">
    <property type="nucleotide sequence ID" value="NZ_CP024768.1"/>
</dbReference>